<sequence>MIALKNSKCTRLCLRLRPPQVLTFEQAQMKFWHWKPKESTAA</sequence>
<name>A0A2P2R351_RHIMU</name>
<reference evidence="1" key="1">
    <citation type="submission" date="2018-02" db="EMBL/GenBank/DDBJ databases">
        <title>Rhizophora mucronata_Transcriptome.</title>
        <authorList>
            <person name="Meera S.P."/>
            <person name="Sreeshan A."/>
            <person name="Augustine A."/>
        </authorList>
    </citation>
    <scope>NUCLEOTIDE SEQUENCE</scope>
    <source>
        <tissue evidence="1">Leaf</tissue>
    </source>
</reference>
<proteinExistence type="predicted"/>
<protein>
    <submittedName>
        <fullName evidence="1">Uncharacterized protein</fullName>
    </submittedName>
</protein>
<organism evidence="1">
    <name type="scientific">Rhizophora mucronata</name>
    <name type="common">Asiatic mangrove</name>
    <dbReference type="NCBI Taxonomy" id="61149"/>
    <lineage>
        <taxon>Eukaryota</taxon>
        <taxon>Viridiplantae</taxon>
        <taxon>Streptophyta</taxon>
        <taxon>Embryophyta</taxon>
        <taxon>Tracheophyta</taxon>
        <taxon>Spermatophyta</taxon>
        <taxon>Magnoliopsida</taxon>
        <taxon>eudicotyledons</taxon>
        <taxon>Gunneridae</taxon>
        <taxon>Pentapetalae</taxon>
        <taxon>rosids</taxon>
        <taxon>fabids</taxon>
        <taxon>Malpighiales</taxon>
        <taxon>Rhizophoraceae</taxon>
        <taxon>Rhizophora</taxon>
    </lineage>
</organism>
<dbReference type="EMBL" id="GGEC01093189">
    <property type="protein sequence ID" value="MBX73673.1"/>
    <property type="molecule type" value="Transcribed_RNA"/>
</dbReference>
<accession>A0A2P2R351</accession>
<evidence type="ECO:0000313" key="1">
    <source>
        <dbReference type="EMBL" id="MBX73673.1"/>
    </source>
</evidence>
<dbReference type="AlphaFoldDB" id="A0A2P2R351"/>